<accession>A0A9W8BEF8</accession>
<dbReference type="InterPro" id="IPR029334">
    <property type="entry name" value="PP1-bd"/>
</dbReference>
<feature type="compositionally biased region" description="Acidic residues" evidence="1">
    <location>
        <begin position="54"/>
        <end position="69"/>
    </location>
</feature>
<protein>
    <recommendedName>
        <fullName evidence="2">PP1-binding domain-containing protein</fullName>
    </recommendedName>
</protein>
<feature type="region of interest" description="Disordered" evidence="1">
    <location>
        <begin position="237"/>
        <end position="278"/>
    </location>
</feature>
<feature type="region of interest" description="Disordered" evidence="1">
    <location>
        <begin position="330"/>
        <end position="367"/>
    </location>
</feature>
<comment type="caution">
    <text evidence="3">The sequence shown here is derived from an EMBL/GenBank/DDBJ whole genome shotgun (WGS) entry which is preliminary data.</text>
</comment>
<gene>
    <name evidence="3" type="ORF">H4R26_002676</name>
</gene>
<feature type="compositionally biased region" description="Low complexity" evidence="1">
    <location>
        <begin position="823"/>
        <end position="839"/>
    </location>
</feature>
<keyword evidence="4" id="KW-1185">Reference proteome</keyword>
<feature type="compositionally biased region" description="Low complexity" evidence="1">
    <location>
        <begin position="763"/>
        <end position="776"/>
    </location>
</feature>
<feature type="compositionally biased region" description="Polar residues" evidence="1">
    <location>
        <begin position="786"/>
        <end position="796"/>
    </location>
</feature>
<feature type="region of interest" description="Disordered" evidence="1">
    <location>
        <begin position="432"/>
        <end position="454"/>
    </location>
</feature>
<evidence type="ECO:0000313" key="4">
    <source>
        <dbReference type="Proteomes" id="UP001150907"/>
    </source>
</evidence>
<feature type="domain" description="PP1-binding" evidence="2">
    <location>
        <begin position="104"/>
        <end position="143"/>
    </location>
</feature>
<feature type="compositionally biased region" description="Acidic residues" evidence="1">
    <location>
        <begin position="335"/>
        <end position="351"/>
    </location>
</feature>
<dbReference type="OrthoDB" id="5524801at2759"/>
<dbReference type="Proteomes" id="UP001150907">
    <property type="component" value="Unassembled WGS sequence"/>
</dbReference>
<feature type="region of interest" description="Disordered" evidence="1">
    <location>
        <begin position="1"/>
        <end position="106"/>
    </location>
</feature>
<evidence type="ECO:0000259" key="2">
    <source>
        <dbReference type="Pfam" id="PF15276"/>
    </source>
</evidence>
<dbReference type="Pfam" id="PF15276">
    <property type="entry name" value="PP1_bind"/>
    <property type="match status" value="1"/>
</dbReference>
<name>A0A9W8BEF8_9FUNG</name>
<feature type="region of interest" description="Disordered" evidence="1">
    <location>
        <begin position="529"/>
        <end position="566"/>
    </location>
</feature>
<feature type="compositionally biased region" description="Basic residues" evidence="1">
    <location>
        <begin position="244"/>
        <end position="254"/>
    </location>
</feature>
<evidence type="ECO:0000256" key="1">
    <source>
        <dbReference type="SAM" id="MobiDB-lite"/>
    </source>
</evidence>
<sequence length="1063" mass="112345">MRNRSLDASPGVGGLSSPLKRTLSSSQPRPVATRLPPLPPSFVSALAVGGPADETQEEEEVPTEPEPETESDRETDSVPALGPTTPEPRRGQRPRLMQEASAARKSVRFGPALSPEVFDAQAPPATPLRRGTPIQMARASSILRRTSPTRATMASPSLLRSLLTPRPTRRQAMHSYLATLAKQDPSPPPTERCAVVADTDQLKNVGVLSSAQAIDPDQIMVAKPEITAVDIESPTALGASPADRRRRRSVRLNARRVSLDSPSRVAGGGGGSPSRLVSCSVARRPPAAAALASQRHHRRRTAPAGGIAAESLALLAAALGEDVPRLAAAPKAAEAVEEKETEEPSEWETDGADGVPDLGCGLPASPALGLADAMQGAEREADQPITSEPLFESSLSLSSSDLVLREQAERQARISGADDCEWAAARLAGLSVASPADPQQPEGSSARQQQRRRRQTIDGLVAPLSTSLLEGAEDGADGALALASADDILAHRQRLRRLQERRHRRQTLAALNKRRSSWRGWMPRAVMTMSSPPSSPEPADHVAHCATPPSLPALHGSRSPHVTGHSHAAMQHALSALLPAAIAAGGGQEGNPVSSAYSAPSSSFISADSMYPPAAWNNGEPSTAGGSSARRRITDIVVSALGMGHAKEPMAAEPAVSASSPAFAYPPRPVPIDAEWETIEHADQTVATPPLQQDAESRKDAVFASENDEAMSQQVELFAVSQPEQFDGVGAFAEMPPAPNSSGVASLDAASKEATRPPSPTIASPAAVASPDASVSTPDPSVVFSPPTTRGRTRCQNLPPATKPAPSAATVDTKPSVGRRRAPLAAPAAPEVPAAAVPRTTRKRRADGPPPTIVPAPATKRGRGRPPATSVVRGGQRAAEPSSVKPPVSVISPPATRMTVSFTYVKESYFLNKKTLVYHGMLESSSQTSDLEPVWSMHVTDHEASLSTGRNGSVIMTAAMDSARKDRAQFAYQGKMTNGGFDGTRSTWAFHDFEGHRYDWVAGIMQNCWKLEDSEGKTVAQYIGMARDYKVRGTLSFMTKVNESLISLVLLTTKLINYDVATK</sequence>
<dbReference type="EMBL" id="JANBQF010000173">
    <property type="protein sequence ID" value="KAJ2004141.1"/>
    <property type="molecule type" value="Genomic_DNA"/>
</dbReference>
<evidence type="ECO:0000313" key="3">
    <source>
        <dbReference type="EMBL" id="KAJ2004141.1"/>
    </source>
</evidence>
<reference evidence="3" key="1">
    <citation type="submission" date="2022-07" db="EMBL/GenBank/DDBJ databases">
        <title>Phylogenomic reconstructions and comparative analyses of Kickxellomycotina fungi.</title>
        <authorList>
            <person name="Reynolds N.K."/>
            <person name="Stajich J.E."/>
            <person name="Barry K."/>
            <person name="Grigoriev I.V."/>
            <person name="Crous P."/>
            <person name="Smith M.E."/>
        </authorList>
    </citation>
    <scope>NUCLEOTIDE SEQUENCE</scope>
    <source>
        <strain evidence="3">IMI 214461</strain>
    </source>
</reference>
<feature type="region of interest" description="Disordered" evidence="1">
    <location>
        <begin position="734"/>
        <end position="887"/>
    </location>
</feature>
<dbReference type="AlphaFoldDB" id="A0A9W8BEF8"/>
<organism evidence="3 4">
    <name type="scientific">Coemansia thaxteri</name>
    <dbReference type="NCBI Taxonomy" id="2663907"/>
    <lineage>
        <taxon>Eukaryota</taxon>
        <taxon>Fungi</taxon>
        <taxon>Fungi incertae sedis</taxon>
        <taxon>Zoopagomycota</taxon>
        <taxon>Kickxellomycotina</taxon>
        <taxon>Kickxellomycetes</taxon>
        <taxon>Kickxellales</taxon>
        <taxon>Kickxellaceae</taxon>
        <taxon>Coemansia</taxon>
    </lineage>
</organism>
<proteinExistence type="predicted"/>